<dbReference type="KEGG" id="meme:HYG87_00825"/>
<name>A0A8T8K3D3_9EURY</name>
<dbReference type="EMBL" id="CP058560">
    <property type="protein sequence ID" value="QUH22409.1"/>
    <property type="molecule type" value="Genomic_DNA"/>
</dbReference>
<evidence type="ECO:0000259" key="3">
    <source>
        <dbReference type="Pfam" id="PF01493"/>
    </source>
</evidence>
<dbReference type="InterPro" id="IPR002489">
    <property type="entry name" value="Glu_synth_asu_C"/>
</dbReference>
<dbReference type="CDD" id="cd00504">
    <property type="entry name" value="GXGXG"/>
    <property type="match status" value="1"/>
</dbReference>
<keyword evidence="5" id="KW-1185">Reference proteome</keyword>
<dbReference type="Gene3D" id="2.160.20.60">
    <property type="entry name" value="Glutamate synthase, alpha subunit, C-terminal domain"/>
    <property type="match status" value="1"/>
</dbReference>
<keyword evidence="2" id="KW-0560">Oxidoreductase</keyword>
<evidence type="ECO:0000313" key="4">
    <source>
        <dbReference type="EMBL" id="QUH22409.1"/>
    </source>
</evidence>
<evidence type="ECO:0000256" key="1">
    <source>
        <dbReference type="ARBA" id="ARBA00022994"/>
    </source>
</evidence>
<proteinExistence type="predicted"/>
<evidence type="ECO:0000313" key="5">
    <source>
        <dbReference type="Proteomes" id="UP000681041"/>
    </source>
</evidence>
<dbReference type="AlphaFoldDB" id="A0A8T8K3D3"/>
<gene>
    <name evidence="4" type="ORF">HYG87_00825</name>
</gene>
<dbReference type="InterPro" id="IPR036485">
    <property type="entry name" value="Glu_synth_asu_C_sf"/>
</dbReference>
<evidence type="ECO:0000256" key="2">
    <source>
        <dbReference type="ARBA" id="ARBA00023002"/>
    </source>
</evidence>
<sequence length="223" mass="24157">MSPELKISDENLTTHQINQQIKKALQEQKNRIIIENNDKLDSIAVGNPSGVEFNLKGEFGDFIGALNEGSRIEIEGNTARFLGNNMTSGEIIVEGSVSDGAGYGMYGGHLLIKGDAGNSLAELNKGGVIIVQGDIGSQAGMFMLQGDIIILGNASTETGNWMLGGHIYITGEVESLGKNAAYRNLDEEDKTKISEILNAHHLEFDLDAFKKIDCQSKRPFYGH</sequence>
<dbReference type="GO" id="GO:0016491">
    <property type="term" value="F:oxidoreductase activity"/>
    <property type="evidence" value="ECO:0007669"/>
    <property type="project" value="UniProtKB-KW"/>
</dbReference>
<reference evidence="4" key="1">
    <citation type="submission" date="2020-07" db="EMBL/GenBank/DDBJ databases">
        <title>Methanobacterium. sp. MethCan genome.</title>
        <authorList>
            <person name="Postec A."/>
            <person name="Quemeneur M."/>
        </authorList>
    </citation>
    <scope>NUCLEOTIDE SEQUENCE</scope>
    <source>
        <strain evidence="4">MethCAN</strain>
    </source>
</reference>
<dbReference type="OrthoDB" id="69859at2157"/>
<dbReference type="RefSeq" id="WP_211533354.1">
    <property type="nucleotide sequence ID" value="NZ_CP058560.1"/>
</dbReference>
<dbReference type="GeneID" id="64819263"/>
<accession>A0A8T8K3D3</accession>
<dbReference type="GO" id="GO:0015948">
    <property type="term" value="P:methanogenesis"/>
    <property type="evidence" value="ECO:0007669"/>
    <property type="project" value="UniProtKB-KW"/>
</dbReference>
<organism evidence="4 5">
    <name type="scientific">Methanobacterium alkalithermotolerans</name>
    <dbReference type="NCBI Taxonomy" id="2731220"/>
    <lineage>
        <taxon>Archaea</taxon>
        <taxon>Methanobacteriati</taxon>
        <taxon>Methanobacteriota</taxon>
        <taxon>Methanomada group</taxon>
        <taxon>Methanobacteria</taxon>
        <taxon>Methanobacteriales</taxon>
        <taxon>Methanobacteriaceae</taxon>
        <taxon>Methanobacterium</taxon>
    </lineage>
</organism>
<dbReference type="Pfam" id="PF01493">
    <property type="entry name" value="GXGXG"/>
    <property type="match status" value="1"/>
</dbReference>
<dbReference type="Proteomes" id="UP000681041">
    <property type="component" value="Chromosome"/>
</dbReference>
<dbReference type="InterPro" id="IPR012061">
    <property type="entry name" value="Glu_synth_lsu_3"/>
</dbReference>
<feature type="domain" description="Glutamate synthase alpha subunit C-terminal" evidence="3">
    <location>
        <begin position="49"/>
        <end position="180"/>
    </location>
</feature>
<dbReference type="PIRSF" id="PIRSF006519">
    <property type="entry name" value="GOGAT_dom3"/>
    <property type="match status" value="1"/>
</dbReference>
<keyword evidence="1" id="KW-0484">Methanogenesis</keyword>
<dbReference type="PANTHER" id="PTHR39673:SF5">
    <property type="entry name" value="TUNGSTEN-CONTAINING FORMYLMETHANOFURAN DEHYDROGENASE 2 SUBUNIT C"/>
    <property type="match status" value="1"/>
</dbReference>
<dbReference type="SUPFAM" id="SSF69336">
    <property type="entry name" value="Alpha subunit of glutamate synthase, C-terminal domain"/>
    <property type="match status" value="1"/>
</dbReference>
<dbReference type="PANTHER" id="PTHR39673">
    <property type="entry name" value="TUNGSTEN FORMYLMETHANOFURAN DEHYDROGENASE, SUBUNIT C (FWDC)"/>
    <property type="match status" value="1"/>
</dbReference>
<protein>
    <submittedName>
        <fullName evidence="4">Tributyrin esterase</fullName>
    </submittedName>
</protein>